<evidence type="ECO:0000313" key="2">
    <source>
        <dbReference type="EMBL" id="MCD8473473.1"/>
    </source>
</evidence>
<dbReference type="Proteomes" id="UP001430701">
    <property type="component" value="Unassembled WGS sequence"/>
</dbReference>
<dbReference type="Proteomes" id="UP000020406">
    <property type="component" value="Unassembled WGS sequence"/>
</dbReference>
<dbReference type="KEGG" id="xtw:AB672_03585"/>
<reference evidence="2" key="2">
    <citation type="submission" date="2021-11" db="EMBL/GenBank/DDBJ databases">
        <title>Genome sequence of Xylella taiwanensis PLS432.</title>
        <authorList>
            <person name="Weng L.-W."/>
            <person name="Su C.-C."/>
            <person name="Tsai C.-W."/>
            <person name="Kuo C.-H."/>
        </authorList>
    </citation>
    <scope>NUCLEOTIDE SEQUENCE</scope>
    <source>
        <strain evidence="2">PLS432</strain>
    </source>
</reference>
<dbReference type="AlphaFoldDB" id="Z9JKM8"/>
<proteinExistence type="predicted"/>
<accession>Z9JKM8</accession>
<dbReference type="EMBL" id="JDSQ01000005">
    <property type="protein sequence ID" value="EWS78734.1"/>
    <property type="molecule type" value="Genomic_DNA"/>
</dbReference>
<reference evidence="1 3" key="1">
    <citation type="journal article" date="2014" name="Genome Announc.">
        <title>Draft Genome Sequence of Xylella fastidiosa Pear Leaf Scorch Strain in Taiwan.</title>
        <authorList>
            <person name="Su C.C."/>
            <person name="Deng W.L."/>
            <person name="Jan F.J."/>
            <person name="Chang C.J."/>
            <person name="Huang H."/>
            <person name="Chen J."/>
        </authorList>
    </citation>
    <scope>NUCLEOTIDE SEQUENCE [LARGE SCALE GENOMIC DNA]</scope>
    <source>
        <strain evidence="1 3">PLS229</strain>
    </source>
</reference>
<organism evidence="1 3">
    <name type="scientific">Xylella taiwanensis</name>
    <dbReference type="NCBI Taxonomy" id="1444770"/>
    <lineage>
        <taxon>Bacteria</taxon>
        <taxon>Pseudomonadati</taxon>
        <taxon>Pseudomonadota</taxon>
        <taxon>Gammaproteobacteria</taxon>
        <taxon>Lysobacterales</taxon>
        <taxon>Lysobacteraceae</taxon>
        <taxon>Xylella</taxon>
    </lineage>
</organism>
<sequence>MRELKQVEAEQVSGAFSISIAIFNNIVGGLSSEFKDAAISFNPVNIFNPLKIFKPAMPSLETSESNIMASLWGRCFKAKS</sequence>
<dbReference type="GeneID" id="68900363"/>
<gene>
    <name evidence="1" type="ORF">AF72_03975</name>
    <name evidence="2" type="ORF">LPH55_08385</name>
</gene>
<evidence type="ECO:0000313" key="4">
    <source>
        <dbReference type="Proteomes" id="UP001430701"/>
    </source>
</evidence>
<protein>
    <submittedName>
        <fullName evidence="1">Uncharacterized protein</fullName>
    </submittedName>
</protein>
<name>Z9JKM8_9GAMM</name>
<comment type="caution">
    <text evidence="1">The sequence shown here is derived from an EMBL/GenBank/DDBJ whole genome shotgun (WGS) entry which is preliminary data.</text>
</comment>
<evidence type="ECO:0000313" key="3">
    <source>
        <dbReference type="Proteomes" id="UP000020406"/>
    </source>
</evidence>
<dbReference type="RefSeq" id="WP_038270646.1">
    <property type="nucleotide sequence ID" value="NZ_CP053627.1"/>
</dbReference>
<evidence type="ECO:0000313" key="1">
    <source>
        <dbReference type="EMBL" id="EWS78734.1"/>
    </source>
</evidence>
<dbReference type="EMBL" id="JAJPPU010000002">
    <property type="protein sequence ID" value="MCD8473473.1"/>
    <property type="molecule type" value="Genomic_DNA"/>
</dbReference>
<keyword evidence="4" id="KW-1185">Reference proteome</keyword>